<dbReference type="PIRSF" id="PIRSF019307">
    <property type="entry name" value="UCP019307"/>
    <property type="match status" value="1"/>
</dbReference>
<sequence>MHRETLKLLMAGWSHPTLPVILHRGLLPPDPDEAEAQVARHGWQALWRDGVFDYDHFHSNAFEALGVLSGRARLRLGGPEGQPVDVTPGDLLILPPGTGHARMEASEDFLLFGAYPAGQEEWDICRAPADPVTAERIAAVPRPATDAAGAPWEE</sequence>
<dbReference type="CDD" id="cd02219">
    <property type="entry name" value="cupin_YjlB-like"/>
    <property type="match status" value="1"/>
</dbReference>
<protein>
    <submittedName>
        <fullName evidence="2">Cupin domain-containing protein</fullName>
    </submittedName>
</protein>
<comment type="caution">
    <text evidence="2">The sequence shown here is derived from an EMBL/GenBank/DDBJ whole genome shotgun (WGS) entry which is preliminary data.</text>
</comment>
<dbReference type="SUPFAM" id="SSF51182">
    <property type="entry name" value="RmlC-like cupins"/>
    <property type="match status" value="1"/>
</dbReference>
<accession>A0AAX1UIN6</accession>
<evidence type="ECO:0000259" key="1">
    <source>
        <dbReference type="Pfam" id="PF07883"/>
    </source>
</evidence>
<gene>
    <name evidence="2" type="ORF">D1114_15785</name>
</gene>
<organism evidence="2 3">
    <name type="scientific">Cereibacter sphaeroides</name>
    <name type="common">Rhodobacter sphaeroides</name>
    <dbReference type="NCBI Taxonomy" id="1063"/>
    <lineage>
        <taxon>Bacteria</taxon>
        <taxon>Pseudomonadati</taxon>
        <taxon>Pseudomonadota</taxon>
        <taxon>Alphaproteobacteria</taxon>
        <taxon>Rhodobacterales</taxon>
        <taxon>Paracoccaceae</taxon>
        <taxon>Cereibacter</taxon>
    </lineage>
</organism>
<name>A0AAX1UIN6_CERSP</name>
<dbReference type="RefSeq" id="WP_011842849.1">
    <property type="nucleotide sequence ID" value="NZ_QWGP01000019.1"/>
</dbReference>
<proteinExistence type="predicted"/>
<dbReference type="Proteomes" id="UP000266305">
    <property type="component" value="Unassembled WGS sequence"/>
</dbReference>
<dbReference type="InterPro" id="IPR013096">
    <property type="entry name" value="Cupin_2"/>
</dbReference>
<dbReference type="AlphaFoldDB" id="A0AAX1UIN6"/>
<dbReference type="EMBL" id="QWGP01000019">
    <property type="protein sequence ID" value="RHZ93111.1"/>
    <property type="molecule type" value="Genomic_DNA"/>
</dbReference>
<dbReference type="Gene3D" id="2.60.120.10">
    <property type="entry name" value="Jelly Rolls"/>
    <property type="match status" value="1"/>
</dbReference>
<reference evidence="2 3" key="1">
    <citation type="submission" date="2018-08" db="EMBL/GenBank/DDBJ databases">
        <title>Draft genome sequence of Rhodobacter sphaeroides FY.</title>
        <authorList>
            <person name="Rayyan A."/>
            <person name="Meyer T.E."/>
            <person name="Kyndt J.A."/>
        </authorList>
    </citation>
    <scope>NUCLEOTIDE SEQUENCE [LARGE SCALE GENOMIC DNA]</scope>
    <source>
        <strain evidence="2 3">FY</strain>
    </source>
</reference>
<evidence type="ECO:0000313" key="3">
    <source>
        <dbReference type="Proteomes" id="UP000266305"/>
    </source>
</evidence>
<dbReference type="Pfam" id="PF07883">
    <property type="entry name" value="Cupin_2"/>
    <property type="match status" value="1"/>
</dbReference>
<feature type="domain" description="Cupin type-2" evidence="1">
    <location>
        <begin position="55"/>
        <end position="101"/>
    </location>
</feature>
<dbReference type="PANTHER" id="PTHR36448">
    <property type="entry name" value="BLR7373 PROTEIN"/>
    <property type="match status" value="1"/>
</dbReference>
<evidence type="ECO:0000313" key="2">
    <source>
        <dbReference type="EMBL" id="RHZ93111.1"/>
    </source>
</evidence>
<dbReference type="PANTHER" id="PTHR36448:SF2">
    <property type="entry name" value="CUPIN TYPE-1 DOMAIN-CONTAINING PROTEIN"/>
    <property type="match status" value="1"/>
</dbReference>
<dbReference type="InterPro" id="IPR014500">
    <property type="entry name" value="UCP019307_cupin"/>
</dbReference>
<dbReference type="InterPro" id="IPR047121">
    <property type="entry name" value="YjiB-like"/>
</dbReference>
<dbReference type="InterPro" id="IPR011051">
    <property type="entry name" value="RmlC_Cupin_sf"/>
</dbReference>
<dbReference type="InterPro" id="IPR014710">
    <property type="entry name" value="RmlC-like_jellyroll"/>
</dbReference>